<dbReference type="GO" id="GO:0005829">
    <property type="term" value="C:cytosol"/>
    <property type="evidence" value="ECO:0007669"/>
    <property type="project" value="TreeGrafter"/>
</dbReference>
<dbReference type="PANTHER" id="PTHR42695">
    <property type="entry name" value="GLUTAMINE AMIDOTRANSFERASE YLR126C-RELATED"/>
    <property type="match status" value="1"/>
</dbReference>
<accession>A0A7C4ESZ7</accession>
<dbReference type="InterPro" id="IPR044992">
    <property type="entry name" value="ChyE-like"/>
</dbReference>
<evidence type="ECO:0000313" key="3">
    <source>
        <dbReference type="EMBL" id="HGH61185.1"/>
    </source>
</evidence>
<protein>
    <recommendedName>
        <fullName evidence="2">Glutamine amidotransferase domain-containing protein</fullName>
    </recommendedName>
</protein>
<reference evidence="3" key="1">
    <citation type="journal article" date="2020" name="mSystems">
        <title>Genome- and Community-Level Interaction Insights into Carbon Utilization and Element Cycling Functions of Hydrothermarchaeota in Hydrothermal Sediment.</title>
        <authorList>
            <person name="Zhou Z."/>
            <person name="Liu Y."/>
            <person name="Xu W."/>
            <person name="Pan J."/>
            <person name="Luo Z.H."/>
            <person name="Li M."/>
        </authorList>
    </citation>
    <scope>NUCLEOTIDE SEQUENCE [LARGE SCALE GENOMIC DNA]</scope>
    <source>
        <strain evidence="3">SpSt-769</strain>
    </source>
</reference>
<name>A0A7C4ESZ7_9BACT</name>
<keyword evidence="1" id="KW-0472">Membrane</keyword>
<dbReference type="Gene3D" id="3.40.50.880">
    <property type="match status" value="1"/>
</dbReference>
<feature type="transmembrane region" description="Helical" evidence="1">
    <location>
        <begin position="6"/>
        <end position="25"/>
    </location>
</feature>
<sequence length="279" mass="31455">MKRPTYLIILLSILVVLFIEVMMNLPTKELKGVLIDLEFGPPDPARHSALREALTEKLAAPCNGVEGISLRYVHFSRISERDIDPQQVDFILLSPQGVPWHVYERECPNEINRCKQLLARAIMDHHVPALGICGGHQFLAVTFGGTVGFIDETLEQQKPDRYPKQGLAEKGEVALQTLADDPLWRGIAVHPGVFWASESHYEEVKTLPRSFINIARSSLSEIQVLKLPSRLVYGFAFHPERGWDSALKEPGQASPGKKLLQNFFSMVLDEKEKRRKNSP</sequence>
<proteinExistence type="predicted"/>
<dbReference type="EMBL" id="DTGT01000243">
    <property type="protein sequence ID" value="HGH61185.1"/>
    <property type="molecule type" value="Genomic_DNA"/>
</dbReference>
<dbReference type="PANTHER" id="PTHR42695:SF5">
    <property type="entry name" value="GLUTAMINE AMIDOTRANSFERASE YLR126C-RELATED"/>
    <property type="match status" value="1"/>
</dbReference>
<dbReference type="AlphaFoldDB" id="A0A7C4ESZ7"/>
<keyword evidence="1" id="KW-0812">Transmembrane</keyword>
<dbReference type="PROSITE" id="PS51273">
    <property type="entry name" value="GATASE_TYPE_1"/>
    <property type="match status" value="1"/>
</dbReference>
<gene>
    <name evidence="3" type="ORF">ENV54_07805</name>
</gene>
<evidence type="ECO:0000259" key="2">
    <source>
        <dbReference type="Pfam" id="PF00117"/>
    </source>
</evidence>
<dbReference type="InterPro" id="IPR029062">
    <property type="entry name" value="Class_I_gatase-like"/>
</dbReference>
<dbReference type="SUPFAM" id="SSF52317">
    <property type="entry name" value="Class I glutamine amidotransferase-like"/>
    <property type="match status" value="1"/>
</dbReference>
<dbReference type="InterPro" id="IPR017926">
    <property type="entry name" value="GATASE"/>
</dbReference>
<organism evidence="3">
    <name type="scientific">Desulfomonile tiedjei</name>
    <dbReference type="NCBI Taxonomy" id="2358"/>
    <lineage>
        <taxon>Bacteria</taxon>
        <taxon>Pseudomonadati</taxon>
        <taxon>Thermodesulfobacteriota</taxon>
        <taxon>Desulfomonilia</taxon>
        <taxon>Desulfomonilales</taxon>
        <taxon>Desulfomonilaceae</taxon>
        <taxon>Desulfomonile</taxon>
    </lineage>
</organism>
<evidence type="ECO:0000256" key="1">
    <source>
        <dbReference type="SAM" id="Phobius"/>
    </source>
</evidence>
<dbReference type="Pfam" id="PF00117">
    <property type="entry name" value="GATase"/>
    <property type="match status" value="1"/>
</dbReference>
<comment type="caution">
    <text evidence="3">The sequence shown here is derived from an EMBL/GenBank/DDBJ whole genome shotgun (WGS) entry which is preliminary data.</text>
</comment>
<feature type="domain" description="Glutamine amidotransferase" evidence="2">
    <location>
        <begin position="86"/>
        <end position="241"/>
    </location>
</feature>
<keyword evidence="1" id="KW-1133">Transmembrane helix</keyword>